<name>A0A0W0FT27_MONRR</name>
<organism evidence="2 3">
    <name type="scientific">Moniliophthora roreri</name>
    <name type="common">Frosty pod rot fungus</name>
    <name type="synonym">Monilia roreri</name>
    <dbReference type="NCBI Taxonomy" id="221103"/>
    <lineage>
        <taxon>Eukaryota</taxon>
        <taxon>Fungi</taxon>
        <taxon>Dikarya</taxon>
        <taxon>Basidiomycota</taxon>
        <taxon>Agaricomycotina</taxon>
        <taxon>Agaricomycetes</taxon>
        <taxon>Agaricomycetidae</taxon>
        <taxon>Agaricales</taxon>
        <taxon>Marasmiineae</taxon>
        <taxon>Marasmiaceae</taxon>
        <taxon>Moniliophthora</taxon>
    </lineage>
</organism>
<protein>
    <submittedName>
        <fullName evidence="2">Uncharacterized protein</fullName>
    </submittedName>
</protein>
<evidence type="ECO:0000313" key="2">
    <source>
        <dbReference type="EMBL" id="KTB39410.1"/>
    </source>
</evidence>
<evidence type="ECO:0000313" key="3">
    <source>
        <dbReference type="Proteomes" id="UP000054988"/>
    </source>
</evidence>
<accession>A0A0W0FT27</accession>
<dbReference type="AlphaFoldDB" id="A0A0W0FT27"/>
<dbReference type="Proteomes" id="UP000054988">
    <property type="component" value="Unassembled WGS sequence"/>
</dbReference>
<dbReference type="EMBL" id="LATX01001679">
    <property type="protein sequence ID" value="KTB39410.1"/>
    <property type="molecule type" value="Genomic_DNA"/>
</dbReference>
<proteinExistence type="predicted"/>
<reference evidence="2 3" key="1">
    <citation type="submission" date="2015-12" db="EMBL/GenBank/DDBJ databases">
        <title>Draft genome sequence of Moniliophthora roreri, the causal agent of frosty pod rot of cacao.</title>
        <authorList>
            <person name="Aime M.C."/>
            <person name="Diaz-Valderrama J.R."/>
            <person name="Kijpornyongpan T."/>
            <person name="Phillips-Mora W."/>
        </authorList>
    </citation>
    <scope>NUCLEOTIDE SEQUENCE [LARGE SCALE GENOMIC DNA]</scope>
    <source>
        <strain evidence="2 3">MCA 2952</strain>
    </source>
</reference>
<feature type="region of interest" description="Disordered" evidence="1">
    <location>
        <begin position="1"/>
        <end position="25"/>
    </location>
</feature>
<evidence type="ECO:0000256" key="1">
    <source>
        <dbReference type="SAM" id="MobiDB-lite"/>
    </source>
</evidence>
<gene>
    <name evidence="2" type="ORF">WG66_8011</name>
</gene>
<sequence length="25" mass="2746">MNLEEEMSKSPRSPVLNAPCLGLET</sequence>
<comment type="caution">
    <text evidence="2">The sequence shown here is derived from an EMBL/GenBank/DDBJ whole genome shotgun (WGS) entry which is preliminary data.</text>
</comment>